<name>A0A1H1L387_9ACTN</name>
<organism evidence="1 2">
    <name type="scientific">Parafannyhessea umbonata</name>
    <dbReference type="NCBI Taxonomy" id="604330"/>
    <lineage>
        <taxon>Bacteria</taxon>
        <taxon>Bacillati</taxon>
        <taxon>Actinomycetota</taxon>
        <taxon>Coriobacteriia</taxon>
        <taxon>Coriobacteriales</taxon>
        <taxon>Atopobiaceae</taxon>
        <taxon>Parafannyhessea</taxon>
    </lineage>
</organism>
<reference evidence="2" key="1">
    <citation type="submission" date="2016-10" db="EMBL/GenBank/DDBJ databases">
        <authorList>
            <person name="Varghese N."/>
            <person name="Submissions S."/>
        </authorList>
    </citation>
    <scope>NUCLEOTIDE SEQUENCE [LARGE SCALE GENOMIC DNA]</scope>
    <source>
        <strain evidence="2">DSM 22620</strain>
    </source>
</reference>
<protein>
    <submittedName>
        <fullName evidence="1">Uncharacterized protein</fullName>
    </submittedName>
</protein>
<dbReference type="GeneID" id="78500026"/>
<dbReference type="RefSeq" id="WP_090861691.1">
    <property type="nucleotide sequence ID" value="NZ_LT629759.1"/>
</dbReference>
<proteinExistence type="predicted"/>
<dbReference type="EMBL" id="LT629759">
    <property type="protein sequence ID" value="SDR68847.1"/>
    <property type="molecule type" value="Genomic_DNA"/>
</dbReference>
<evidence type="ECO:0000313" key="2">
    <source>
        <dbReference type="Proteomes" id="UP000199480"/>
    </source>
</evidence>
<evidence type="ECO:0000313" key="1">
    <source>
        <dbReference type="EMBL" id="SDR68847.1"/>
    </source>
</evidence>
<accession>A0A1H1L387</accession>
<dbReference type="Proteomes" id="UP000199480">
    <property type="component" value="Chromosome I"/>
</dbReference>
<dbReference type="AlphaFoldDB" id="A0A1H1L387"/>
<gene>
    <name evidence="1" type="ORF">SAMN04489857_0652</name>
</gene>
<sequence>MAGICGGALVVLVRTGKGIRQQTFKLSAIECQTAAKAIDALKYDYDGRPKRYRQIGEAESIDIWREVNSGVSFADIQESHGISPLQIESAVKRCECGRYGKLEP</sequence>